<dbReference type="AlphaFoldDB" id="A0A8T2J267"/>
<protein>
    <submittedName>
        <fullName evidence="1">Uncharacterized protein</fullName>
    </submittedName>
</protein>
<proteinExistence type="predicted"/>
<organism evidence="1 2">
    <name type="scientific">Hymenochirus boettgeri</name>
    <name type="common">Congo dwarf clawed frog</name>
    <dbReference type="NCBI Taxonomy" id="247094"/>
    <lineage>
        <taxon>Eukaryota</taxon>
        <taxon>Metazoa</taxon>
        <taxon>Chordata</taxon>
        <taxon>Craniata</taxon>
        <taxon>Vertebrata</taxon>
        <taxon>Euteleostomi</taxon>
        <taxon>Amphibia</taxon>
        <taxon>Batrachia</taxon>
        <taxon>Anura</taxon>
        <taxon>Pipoidea</taxon>
        <taxon>Pipidae</taxon>
        <taxon>Pipinae</taxon>
        <taxon>Hymenochirus</taxon>
    </lineage>
</organism>
<evidence type="ECO:0000313" key="2">
    <source>
        <dbReference type="Proteomes" id="UP000812440"/>
    </source>
</evidence>
<comment type="caution">
    <text evidence="1">The sequence shown here is derived from an EMBL/GenBank/DDBJ whole genome shotgun (WGS) entry which is preliminary data.</text>
</comment>
<evidence type="ECO:0000313" key="1">
    <source>
        <dbReference type="EMBL" id="KAG8437777.1"/>
    </source>
</evidence>
<keyword evidence="2" id="KW-1185">Reference proteome</keyword>
<reference evidence="1" key="1">
    <citation type="thesis" date="2020" institute="ProQuest LLC" country="789 East Eisenhower Parkway, Ann Arbor, MI, USA">
        <title>Comparative Genomics and Chromosome Evolution.</title>
        <authorList>
            <person name="Mudd A.B."/>
        </authorList>
    </citation>
    <scope>NUCLEOTIDE SEQUENCE</scope>
    <source>
        <strain evidence="1">Female2</strain>
        <tissue evidence="1">Blood</tissue>
    </source>
</reference>
<name>A0A8T2J267_9PIPI</name>
<accession>A0A8T2J267</accession>
<sequence length="107" mass="12546">MGELSSENNCREGRKIIQLLHEYNSSWVIKQYQLTLKLVCLNIIFSFSPTQQGFSSHPPLNIEQNRPYGTHCIHFNRNDHVPCSKQNISNVCIYYSLRSENWFMPIV</sequence>
<dbReference type="EMBL" id="JAACNH010000007">
    <property type="protein sequence ID" value="KAG8437777.1"/>
    <property type="molecule type" value="Genomic_DNA"/>
</dbReference>
<dbReference type="Proteomes" id="UP000812440">
    <property type="component" value="Chromosome 4"/>
</dbReference>
<gene>
    <name evidence="1" type="ORF">GDO86_008471</name>
</gene>